<name>A0A564YVK0_HYMDI</name>
<organism evidence="1 2">
    <name type="scientific">Hymenolepis diminuta</name>
    <name type="common">Rat tapeworm</name>
    <dbReference type="NCBI Taxonomy" id="6216"/>
    <lineage>
        <taxon>Eukaryota</taxon>
        <taxon>Metazoa</taxon>
        <taxon>Spiralia</taxon>
        <taxon>Lophotrochozoa</taxon>
        <taxon>Platyhelminthes</taxon>
        <taxon>Cestoda</taxon>
        <taxon>Eucestoda</taxon>
        <taxon>Cyclophyllidea</taxon>
        <taxon>Hymenolepididae</taxon>
        <taxon>Hymenolepis</taxon>
    </lineage>
</organism>
<evidence type="ECO:0000313" key="2">
    <source>
        <dbReference type="Proteomes" id="UP000321570"/>
    </source>
</evidence>
<sequence length="87" mass="10146">MHKYEPWRSQSLEPYSEKIVISTKKKSSRCPIYLENFQSDLENEGAWTIVESVTSNLTEPAYSTVRLQFIRKQRKAYSSGCLILKAR</sequence>
<keyword evidence="2" id="KW-1185">Reference proteome</keyword>
<dbReference type="EMBL" id="CABIJS010000432">
    <property type="protein sequence ID" value="VUZ51180.1"/>
    <property type="molecule type" value="Genomic_DNA"/>
</dbReference>
<protein>
    <submittedName>
        <fullName evidence="1">Uncharacterized protein</fullName>
    </submittedName>
</protein>
<gene>
    <name evidence="1" type="ORF">WMSIL1_LOCUS9994</name>
</gene>
<reference evidence="1 2" key="1">
    <citation type="submission" date="2019-07" db="EMBL/GenBank/DDBJ databases">
        <authorList>
            <person name="Jastrzebski P J."/>
            <person name="Paukszto L."/>
            <person name="Jastrzebski P J."/>
        </authorList>
    </citation>
    <scope>NUCLEOTIDE SEQUENCE [LARGE SCALE GENOMIC DNA]</scope>
    <source>
        <strain evidence="1 2">WMS-il1</strain>
    </source>
</reference>
<evidence type="ECO:0000313" key="1">
    <source>
        <dbReference type="EMBL" id="VUZ51180.1"/>
    </source>
</evidence>
<dbReference type="AlphaFoldDB" id="A0A564YVK0"/>
<dbReference type="Proteomes" id="UP000321570">
    <property type="component" value="Unassembled WGS sequence"/>
</dbReference>
<proteinExistence type="predicted"/>
<accession>A0A564YVK0</accession>